<reference evidence="1 2" key="1">
    <citation type="submission" date="2019-07" db="EMBL/GenBank/DDBJ databases">
        <title>Genomics analysis of Aphanomyces spp. identifies a new class of oomycete effector associated with host adaptation.</title>
        <authorList>
            <person name="Gaulin E."/>
        </authorList>
    </citation>
    <scope>NUCLEOTIDE SEQUENCE [LARGE SCALE GENOMIC DNA]</scope>
    <source>
        <strain evidence="1 2">ATCC 201684</strain>
    </source>
</reference>
<dbReference type="PANTHER" id="PTHR11439:SF440">
    <property type="entry name" value="INTEGRASE CATALYTIC DOMAIN-CONTAINING PROTEIN"/>
    <property type="match status" value="1"/>
</dbReference>
<dbReference type="Proteomes" id="UP000481153">
    <property type="component" value="Unassembled WGS sequence"/>
</dbReference>
<evidence type="ECO:0000313" key="1">
    <source>
        <dbReference type="EMBL" id="KAF0736703.1"/>
    </source>
</evidence>
<keyword evidence="2" id="KW-1185">Reference proteome</keyword>
<protein>
    <recommendedName>
        <fullName evidence="3">Reverse transcriptase Ty1/copia-type domain-containing protein</fullName>
    </recommendedName>
</protein>
<dbReference type="PANTHER" id="PTHR11439">
    <property type="entry name" value="GAG-POL-RELATED RETROTRANSPOSON"/>
    <property type="match status" value="1"/>
</dbReference>
<name>A0A6G0X9X4_9STRA</name>
<evidence type="ECO:0008006" key="3">
    <source>
        <dbReference type="Google" id="ProtNLM"/>
    </source>
</evidence>
<accession>A0A6G0X9X4</accession>
<dbReference type="EMBL" id="VJMJ01000088">
    <property type="protein sequence ID" value="KAF0736703.1"/>
    <property type="molecule type" value="Genomic_DNA"/>
</dbReference>
<dbReference type="CDD" id="cd09272">
    <property type="entry name" value="RNase_HI_RT_Ty1"/>
    <property type="match status" value="1"/>
</dbReference>
<evidence type="ECO:0000313" key="2">
    <source>
        <dbReference type="Proteomes" id="UP000481153"/>
    </source>
</evidence>
<dbReference type="AlphaFoldDB" id="A0A6G0X9X4"/>
<gene>
    <name evidence="1" type="ORF">Ae201684_007150</name>
</gene>
<dbReference type="VEuPathDB" id="FungiDB:AeMF1_017222"/>
<sequence>MMKTIHIRQEKFVLELLDRFHMTNCHPVQTPQVNGAVTTTDLAVDTRNVPYQNLIGALQYLVSATRPDIANTVRFLASHNHNHTQTHWRMAKRVLQYLKGSASLGLTFDGKKNTIPQAFSDADFANDLNDSKSISGMVITLAGAAVLFSSKKQSMVGHSTTEVEFIAAAEAAKSIVWLIELLHELKYDIKQSIPLHVDNQSAIQVARRSSAHDRTKHIRLRFHFIKDLVDEGMIEQRYINTKEQVADILTKSIVLAQFERLRFMLGMT</sequence>
<proteinExistence type="predicted"/>
<comment type="caution">
    <text evidence="1">The sequence shown here is derived from an EMBL/GenBank/DDBJ whole genome shotgun (WGS) entry which is preliminary data.</text>
</comment>
<organism evidence="1 2">
    <name type="scientific">Aphanomyces euteiches</name>
    <dbReference type="NCBI Taxonomy" id="100861"/>
    <lineage>
        <taxon>Eukaryota</taxon>
        <taxon>Sar</taxon>
        <taxon>Stramenopiles</taxon>
        <taxon>Oomycota</taxon>
        <taxon>Saprolegniomycetes</taxon>
        <taxon>Saprolegniales</taxon>
        <taxon>Verrucalvaceae</taxon>
        <taxon>Aphanomyces</taxon>
    </lineage>
</organism>